<dbReference type="CDD" id="cd00093">
    <property type="entry name" value="HTH_XRE"/>
    <property type="match status" value="1"/>
</dbReference>
<keyword evidence="2" id="KW-0238">DNA-binding</keyword>
<keyword evidence="3" id="KW-0804">Transcription</keyword>
<proteinExistence type="predicted"/>
<dbReference type="InterPro" id="IPR050807">
    <property type="entry name" value="TransReg_Diox_bact_type"/>
</dbReference>
<evidence type="ECO:0000256" key="1">
    <source>
        <dbReference type="ARBA" id="ARBA00023015"/>
    </source>
</evidence>
<protein>
    <recommendedName>
        <fullName evidence="4">HTH cro/C1-type domain-containing protein</fullName>
    </recommendedName>
</protein>
<reference evidence="5 6" key="1">
    <citation type="submission" date="2014-06" db="EMBL/GenBank/DDBJ databases">
        <authorList>
            <person name="Ju J."/>
            <person name="Zhang J."/>
        </authorList>
    </citation>
    <scope>NUCLEOTIDE SEQUENCE [LARGE SCALE GENOMIC DNA]</scope>
    <source>
        <strain evidence="5">DmW_048</strain>
    </source>
</reference>
<dbReference type="GO" id="GO:0003700">
    <property type="term" value="F:DNA-binding transcription factor activity"/>
    <property type="evidence" value="ECO:0007669"/>
    <property type="project" value="TreeGrafter"/>
</dbReference>
<comment type="caution">
    <text evidence="5">The sequence shown here is derived from an EMBL/GenBank/DDBJ whole genome shotgun (WGS) entry which is preliminary data.</text>
</comment>
<evidence type="ECO:0000259" key="4">
    <source>
        <dbReference type="PROSITE" id="PS50943"/>
    </source>
</evidence>
<dbReference type="SUPFAM" id="SSF47413">
    <property type="entry name" value="lambda repressor-like DNA-binding domains"/>
    <property type="match status" value="1"/>
</dbReference>
<dbReference type="SMART" id="SM00530">
    <property type="entry name" value="HTH_XRE"/>
    <property type="match status" value="1"/>
</dbReference>
<dbReference type="PANTHER" id="PTHR46797">
    <property type="entry name" value="HTH-TYPE TRANSCRIPTIONAL REGULATOR"/>
    <property type="match status" value="1"/>
</dbReference>
<organism evidence="5 6">
    <name type="scientific">Acetobacter orientalis</name>
    <dbReference type="NCBI Taxonomy" id="146474"/>
    <lineage>
        <taxon>Bacteria</taxon>
        <taxon>Pseudomonadati</taxon>
        <taxon>Pseudomonadota</taxon>
        <taxon>Alphaproteobacteria</taxon>
        <taxon>Acetobacterales</taxon>
        <taxon>Acetobacteraceae</taxon>
        <taxon>Acetobacter</taxon>
    </lineage>
</organism>
<gene>
    <name evidence="5" type="ORF">HK15_09095</name>
</gene>
<feature type="domain" description="HTH cro/C1-type" evidence="4">
    <location>
        <begin position="15"/>
        <end position="69"/>
    </location>
</feature>
<dbReference type="RefSeq" id="WP_094755434.1">
    <property type="nucleotide sequence ID" value="NZ_JOOY01000050.1"/>
</dbReference>
<dbReference type="Pfam" id="PF01381">
    <property type="entry name" value="HTH_3"/>
    <property type="match status" value="1"/>
</dbReference>
<evidence type="ECO:0000313" key="6">
    <source>
        <dbReference type="Proteomes" id="UP000194999"/>
    </source>
</evidence>
<dbReference type="Gene3D" id="1.10.260.40">
    <property type="entry name" value="lambda repressor-like DNA-binding domains"/>
    <property type="match status" value="1"/>
</dbReference>
<accession>A0A252BA09</accession>
<sequence>MSEHEQFHTIIADNIHQRRQEIGLSQEALADNCGLHRTYIGSIERGERNFTVNTLARIAEALGCTAADLLTIKKSKARKS</sequence>
<evidence type="ECO:0000256" key="2">
    <source>
        <dbReference type="ARBA" id="ARBA00023125"/>
    </source>
</evidence>
<dbReference type="InterPro" id="IPR010982">
    <property type="entry name" value="Lambda_DNA-bd_dom_sf"/>
</dbReference>
<dbReference type="AlphaFoldDB" id="A0A252BA09"/>
<evidence type="ECO:0000313" key="5">
    <source>
        <dbReference type="EMBL" id="OUJ01213.1"/>
    </source>
</evidence>
<dbReference type="InterPro" id="IPR001387">
    <property type="entry name" value="Cro/C1-type_HTH"/>
</dbReference>
<evidence type="ECO:0000256" key="3">
    <source>
        <dbReference type="ARBA" id="ARBA00023163"/>
    </source>
</evidence>
<dbReference type="EMBL" id="JOOY01000050">
    <property type="protein sequence ID" value="OUJ01213.1"/>
    <property type="molecule type" value="Genomic_DNA"/>
</dbReference>
<dbReference type="Proteomes" id="UP000194999">
    <property type="component" value="Unassembled WGS sequence"/>
</dbReference>
<dbReference type="GO" id="GO:0003677">
    <property type="term" value="F:DNA binding"/>
    <property type="evidence" value="ECO:0007669"/>
    <property type="project" value="UniProtKB-KW"/>
</dbReference>
<keyword evidence="1" id="KW-0805">Transcription regulation</keyword>
<dbReference type="PROSITE" id="PS50943">
    <property type="entry name" value="HTH_CROC1"/>
    <property type="match status" value="1"/>
</dbReference>
<name>A0A252BA09_9PROT</name>
<dbReference type="GO" id="GO:0005829">
    <property type="term" value="C:cytosol"/>
    <property type="evidence" value="ECO:0007669"/>
    <property type="project" value="TreeGrafter"/>
</dbReference>
<dbReference type="PANTHER" id="PTHR46797:SF23">
    <property type="entry name" value="HTH-TYPE TRANSCRIPTIONAL REGULATOR SUTR"/>
    <property type="match status" value="1"/>
</dbReference>